<sequence>MLLMIVCGVLLIGGVALTAMWSGERLVEPPAPSALLTARTATPEPAKRMPRHLAGLRVYVWWATVFTVLGTVSGLMITGAGGRLIMRLLAETSPEATGSITEALARVGDITLDGTVSYLIFGALPSAFASAALYLLVAPWLPPGRLGGPTFGALLLVTVAPFVEPLRTSNFDFAIVGPGWLALLLFAALAVLQGAFLAALAGRLSRSLPLLTRDRWLVPVSPLLAAVVLVPVGVVLAVGALVAFMFPRALPWILAARASRPGVLAGRILLAVAVIVSLPAFIGAVVTIGQR</sequence>
<keyword evidence="1" id="KW-0472">Membrane</keyword>
<dbReference type="Proteomes" id="UP000549066">
    <property type="component" value="Unassembled WGS sequence"/>
</dbReference>
<name>A0A852WR52_9MICO</name>
<keyword evidence="3" id="KW-1185">Reference proteome</keyword>
<evidence type="ECO:0000313" key="3">
    <source>
        <dbReference type="Proteomes" id="UP000549066"/>
    </source>
</evidence>
<protein>
    <submittedName>
        <fullName evidence="2">Uncharacterized protein</fullName>
    </submittedName>
</protein>
<dbReference type="AlphaFoldDB" id="A0A852WR52"/>
<feature type="transmembrane region" description="Helical" evidence="1">
    <location>
        <begin position="268"/>
        <end position="288"/>
    </location>
</feature>
<keyword evidence="1" id="KW-1133">Transmembrane helix</keyword>
<reference evidence="2 3" key="1">
    <citation type="submission" date="2020-07" db="EMBL/GenBank/DDBJ databases">
        <title>Sequencing the genomes of 1000 actinobacteria strains.</title>
        <authorList>
            <person name="Klenk H.-P."/>
        </authorList>
    </citation>
    <scope>NUCLEOTIDE SEQUENCE [LARGE SCALE GENOMIC DNA]</scope>
    <source>
        <strain evidence="2 3">DSM 8598</strain>
    </source>
</reference>
<keyword evidence="1" id="KW-0812">Transmembrane</keyword>
<feature type="transmembrane region" description="Helical" evidence="1">
    <location>
        <begin position="59"/>
        <end position="78"/>
    </location>
</feature>
<feature type="transmembrane region" description="Helical" evidence="1">
    <location>
        <begin position="175"/>
        <end position="202"/>
    </location>
</feature>
<dbReference type="RefSeq" id="WP_179550382.1">
    <property type="nucleotide sequence ID" value="NZ_JACCFI010000001.1"/>
</dbReference>
<gene>
    <name evidence="2" type="ORF">BJY17_000984</name>
</gene>
<proteinExistence type="predicted"/>
<evidence type="ECO:0000256" key="1">
    <source>
        <dbReference type="SAM" id="Phobius"/>
    </source>
</evidence>
<feature type="transmembrane region" description="Helical" evidence="1">
    <location>
        <begin position="222"/>
        <end position="247"/>
    </location>
</feature>
<evidence type="ECO:0000313" key="2">
    <source>
        <dbReference type="EMBL" id="NYG20237.1"/>
    </source>
</evidence>
<comment type="caution">
    <text evidence="2">The sequence shown here is derived from an EMBL/GenBank/DDBJ whole genome shotgun (WGS) entry which is preliminary data.</text>
</comment>
<accession>A0A852WR52</accession>
<feature type="transmembrane region" description="Helical" evidence="1">
    <location>
        <begin position="116"/>
        <end position="140"/>
    </location>
</feature>
<organism evidence="2 3">
    <name type="scientific">Agromyces hippuratus</name>
    <dbReference type="NCBI Taxonomy" id="286438"/>
    <lineage>
        <taxon>Bacteria</taxon>
        <taxon>Bacillati</taxon>
        <taxon>Actinomycetota</taxon>
        <taxon>Actinomycetes</taxon>
        <taxon>Micrococcales</taxon>
        <taxon>Microbacteriaceae</taxon>
        <taxon>Agromyces</taxon>
    </lineage>
</organism>
<dbReference type="EMBL" id="JACCFI010000001">
    <property type="protein sequence ID" value="NYG20237.1"/>
    <property type="molecule type" value="Genomic_DNA"/>
</dbReference>